<sequence>MYLSDGIRQIDYVIAFSFSSPSVEEPFQDFLIALLHRGFNIEVSERMSHWLSYKLSPPKCALS</sequence>
<dbReference type="STRING" id="6205.A0A0R3WTZ6"/>
<organism evidence="3">
    <name type="scientific">Hydatigena taeniaeformis</name>
    <name type="common">Feline tapeworm</name>
    <name type="synonym">Taenia taeniaeformis</name>
    <dbReference type="NCBI Taxonomy" id="6205"/>
    <lineage>
        <taxon>Eukaryota</taxon>
        <taxon>Metazoa</taxon>
        <taxon>Spiralia</taxon>
        <taxon>Lophotrochozoa</taxon>
        <taxon>Platyhelminthes</taxon>
        <taxon>Cestoda</taxon>
        <taxon>Eucestoda</taxon>
        <taxon>Cyclophyllidea</taxon>
        <taxon>Taeniidae</taxon>
        <taxon>Hydatigera</taxon>
    </lineage>
</organism>
<name>A0A0R3WTZ6_HYDTA</name>
<evidence type="ECO:0000313" key="2">
    <source>
        <dbReference type="Proteomes" id="UP000274429"/>
    </source>
</evidence>
<evidence type="ECO:0000313" key="3">
    <source>
        <dbReference type="WBParaSite" id="TTAC_0000423601-mRNA-1"/>
    </source>
</evidence>
<dbReference type="AlphaFoldDB" id="A0A0R3WTZ6"/>
<reference evidence="3" key="1">
    <citation type="submission" date="2017-02" db="UniProtKB">
        <authorList>
            <consortium name="WormBaseParasite"/>
        </authorList>
    </citation>
    <scope>IDENTIFICATION</scope>
</reference>
<dbReference type="Proteomes" id="UP000274429">
    <property type="component" value="Unassembled WGS sequence"/>
</dbReference>
<accession>A0A0R3WTZ6</accession>
<dbReference type="EMBL" id="UYWX01003947">
    <property type="protein sequence ID" value="VDM24458.1"/>
    <property type="molecule type" value="Genomic_DNA"/>
</dbReference>
<reference evidence="1 2" key="2">
    <citation type="submission" date="2018-11" db="EMBL/GenBank/DDBJ databases">
        <authorList>
            <consortium name="Pathogen Informatics"/>
        </authorList>
    </citation>
    <scope>NUCLEOTIDE SEQUENCE [LARGE SCALE GENOMIC DNA]</scope>
</reference>
<protein>
    <submittedName>
        <fullName evidence="3">TIR domain-containing protein</fullName>
    </submittedName>
</protein>
<dbReference type="OrthoDB" id="296386at2759"/>
<evidence type="ECO:0000313" key="1">
    <source>
        <dbReference type="EMBL" id="VDM24458.1"/>
    </source>
</evidence>
<proteinExistence type="predicted"/>
<keyword evidence="2" id="KW-1185">Reference proteome</keyword>
<dbReference type="WBParaSite" id="TTAC_0000423601-mRNA-1">
    <property type="protein sequence ID" value="TTAC_0000423601-mRNA-1"/>
    <property type="gene ID" value="TTAC_0000423601"/>
</dbReference>
<gene>
    <name evidence="1" type="ORF">TTAC_LOCUS4221</name>
</gene>